<comment type="similarity">
    <text evidence="3">Belongs to the RBT5 family.</text>
</comment>
<dbReference type="GO" id="GO:0046872">
    <property type="term" value="F:metal ion binding"/>
    <property type="evidence" value="ECO:0007669"/>
    <property type="project" value="UniProtKB-UniRule"/>
</dbReference>
<accession>A0A7C8I1Y8</accession>
<keyword evidence="9 17" id="KW-0732">Signal</keyword>
<dbReference type="InterPro" id="IPR051735">
    <property type="entry name" value="CFEM_domain"/>
</dbReference>
<dbReference type="PANTHER" id="PTHR37928">
    <property type="entry name" value="CFEM DOMAIN PROTEIN (AFU_ORTHOLOGUE AFUA_6G14090)"/>
    <property type="match status" value="1"/>
</dbReference>
<dbReference type="Pfam" id="PF05730">
    <property type="entry name" value="CFEM"/>
    <property type="match status" value="1"/>
</dbReference>
<dbReference type="EMBL" id="JAADJZ010000030">
    <property type="protein sequence ID" value="KAF2865931.1"/>
    <property type="molecule type" value="Genomic_DNA"/>
</dbReference>
<evidence type="ECO:0000256" key="8">
    <source>
        <dbReference type="ARBA" id="ARBA00022723"/>
    </source>
</evidence>
<dbReference type="GO" id="GO:0098552">
    <property type="term" value="C:side of membrane"/>
    <property type="evidence" value="ECO:0007669"/>
    <property type="project" value="UniProtKB-KW"/>
</dbReference>
<feature type="region of interest" description="Disordered" evidence="16">
    <location>
        <begin position="108"/>
        <end position="131"/>
    </location>
</feature>
<feature type="signal peptide" evidence="17">
    <location>
        <begin position="1"/>
        <end position="21"/>
    </location>
</feature>
<name>A0A7C8I1Y8_9PLEO</name>
<keyword evidence="14" id="KW-0449">Lipoprotein</keyword>
<keyword evidence="5" id="KW-0964">Secreted</keyword>
<keyword evidence="6 15" id="KW-0349">Heme</keyword>
<evidence type="ECO:0000256" key="3">
    <source>
        <dbReference type="ARBA" id="ARBA00010031"/>
    </source>
</evidence>
<proteinExistence type="inferred from homology"/>
<feature type="disulfide bond" evidence="15">
    <location>
        <begin position="64"/>
        <end position="97"/>
    </location>
</feature>
<dbReference type="PANTHER" id="PTHR37928:SF2">
    <property type="entry name" value="GPI ANCHORED CFEM DOMAIN PROTEIN (AFU_ORTHOLOGUE AFUA_6G10580)"/>
    <property type="match status" value="1"/>
</dbReference>
<keyword evidence="13" id="KW-0325">Glycoprotein</keyword>
<evidence type="ECO:0000313" key="20">
    <source>
        <dbReference type="Proteomes" id="UP000481861"/>
    </source>
</evidence>
<keyword evidence="10 15" id="KW-0408">Iron</keyword>
<dbReference type="GO" id="GO:0005886">
    <property type="term" value="C:plasma membrane"/>
    <property type="evidence" value="ECO:0007669"/>
    <property type="project" value="UniProtKB-SubCell"/>
</dbReference>
<feature type="binding site" description="axial binding residue" evidence="15">
    <location>
        <position position="59"/>
    </location>
    <ligand>
        <name>heme</name>
        <dbReference type="ChEBI" id="CHEBI:30413"/>
    </ligand>
    <ligandPart>
        <name>Fe</name>
        <dbReference type="ChEBI" id="CHEBI:18248"/>
    </ligandPart>
</feature>
<evidence type="ECO:0000256" key="12">
    <source>
        <dbReference type="ARBA" id="ARBA00023157"/>
    </source>
</evidence>
<evidence type="ECO:0000256" key="13">
    <source>
        <dbReference type="ARBA" id="ARBA00023180"/>
    </source>
</evidence>
<evidence type="ECO:0000256" key="14">
    <source>
        <dbReference type="ARBA" id="ARBA00023288"/>
    </source>
</evidence>
<evidence type="ECO:0000313" key="19">
    <source>
        <dbReference type="EMBL" id="KAF2865931.1"/>
    </source>
</evidence>
<evidence type="ECO:0000256" key="11">
    <source>
        <dbReference type="ARBA" id="ARBA00023136"/>
    </source>
</evidence>
<dbReference type="OrthoDB" id="3065412at2759"/>
<organism evidence="19 20">
    <name type="scientific">Massariosphaeria phaeospora</name>
    <dbReference type="NCBI Taxonomy" id="100035"/>
    <lineage>
        <taxon>Eukaryota</taxon>
        <taxon>Fungi</taxon>
        <taxon>Dikarya</taxon>
        <taxon>Ascomycota</taxon>
        <taxon>Pezizomycotina</taxon>
        <taxon>Dothideomycetes</taxon>
        <taxon>Pleosporomycetidae</taxon>
        <taxon>Pleosporales</taxon>
        <taxon>Pleosporales incertae sedis</taxon>
        <taxon>Massariosphaeria</taxon>
    </lineage>
</organism>
<evidence type="ECO:0000256" key="15">
    <source>
        <dbReference type="PROSITE-ProRule" id="PRU01356"/>
    </source>
</evidence>
<dbReference type="PROSITE" id="PS52012">
    <property type="entry name" value="CFEM"/>
    <property type="match status" value="1"/>
</dbReference>
<evidence type="ECO:0000256" key="2">
    <source>
        <dbReference type="ARBA" id="ARBA00004613"/>
    </source>
</evidence>
<protein>
    <recommendedName>
        <fullName evidence="18">CFEM domain-containing protein</fullName>
    </recommendedName>
</protein>
<comment type="caution">
    <text evidence="19">The sequence shown here is derived from an EMBL/GenBank/DDBJ whole genome shotgun (WGS) entry which is preliminary data.</text>
</comment>
<evidence type="ECO:0000259" key="18">
    <source>
        <dbReference type="PROSITE" id="PS52012"/>
    </source>
</evidence>
<keyword evidence="4" id="KW-1003">Cell membrane</keyword>
<evidence type="ECO:0000256" key="5">
    <source>
        <dbReference type="ARBA" id="ARBA00022525"/>
    </source>
</evidence>
<keyword evidence="8 15" id="KW-0479">Metal-binding</keyword>
<keyword evidence="20" id="KW-1185">Reference proteome</keyword>
<evidence type="ECO:0000256" key="9">
    <source>
        <dbReference type="ARBA" id="ARBA00022729"/>
    </source>
</evidence>
<sequence length="156" mass="14952">MRITISTVALALCASLAAVNAQIPAAFDKFPKCANSCLITAGLGSGCSLSLTANPSAEDIKCLCASSSFTSSVTECAKGACNADEQKELSTQAASVCQQAGAAPPAGLNGTTNGTATQSPSPTGSPTGAPNGNAGAANIAGMGAVALGVVVAAFAL</sequence>
<feature type="domain" description="CFEM" evidence="18">
    <location>
        <begin position="5"/>
        <end position="123"/>
    </location>
</feature>
<dbReference type="GO" id="GO:0005576">
    <property type="term" value="C:extracellular region"/>
    <property type="evidence" value="ECO:0007669"/>
    <property type="project" value="UniProtKB-SubCell"/>
</dbReference>
<dbReference type="AlphaFoldDB" id="A0A7C8I1Y8"/>
<evidence type="ECO:0000256" key="7">
    <source>
        <dbReference type="ARBA" id="ARBA00022622"/>
    </source>
</evidence>
<evidence type="ECO:0000256" key="6">
    <source>
        <dbReference type="ARBA" id="ARBA00022617"/>
    </source>
</evidence>
<evidence type="ECO:0000256" key="16">
    <source>
        <dbReference type="SAM" id="MobiDB-lite"/>
    </source>
</evidence>
<gene>
    <name evidence="19" type="ORF">BDV95DRAFT_612173</name>
</gene>
<comment type="caution">
    <text evidence="15">Lacks conserved residue(s) required for the propagation of feature annotation.</text>
</comment>
<feature type="chain" id="PRO_5028965838" description="CFEM domain-containing protein" evidence="17">
    <location>
        <begin position="22"/>
        <end position="156"/>
    </location>
</feature>
<evidence type="ECO:0000256" key="4">
    <source>
        <dbReference type="ARBA" id="ARBA00022475"/>
    </source>
</evidence>
<keyword evidence="11" id="KW-0472">Membrane</keyword>
<evidence type="ECO:0000256" key="17">
    <source>
        <dbReference type="SAM" id="SignalP"/>
    </source>
</evidence>
<evidence type="ECO:0000256" key="10">
    <source>
        <dbReference type="ARBA" id="ARBA00023004"/>
    </source>
</evidence>
<dbReference type="Proteomes" id="UP000481861">
    <property type="component" value="Unassembled WGS sequence"/>
</dbReference>
<dbReference type="InterPro" id="IPR008427">
    <property type="entry name" value="Extracellular_membr_CFEM_dom"/>
</dbReference>
<comment type="subcellular location">
    <subcellularLocation>
        <location evidence="1">Cell membrane</location>
        <topology evidence="1">Lipid-anchor</topology>
        <topology evidence="1">GPI-anchor</topology>
    </subcellularLocation>
    <subcellularLocation>
        <location evidence="2">Secreted</location>
    </subcellularLocation>
</comment>
<evidence type="ECO:0000256" key="1">
    <source>
        <dbReference type="ARBA" id="ARBA00004609"/>
    </source>
</evidence>
<keyword evidence="12 15" id="KW-1015">Disulfide bond</keyword>
<keyword evidence="7" id="KW-0336">GPI-anchor</keyword>
<reference evidence="19 20" key="1">
    <citation type="submission" date="2020-01" db="EMBL/GenBank/DDBJ databases">
        <authorList>
            <consortium name="DOE Joint Genome Institute"/>
            <person name="Haridas S."/>
            <person name="Albert R."/>
            <person name="Binder M."/>
            <person name="Bloem J."/>
            <person name="Labutti K."/>
            <person name="Salamov A."/>
            <person name="Andreopoulos B."/>
            <person name="Baker S.E."/>
            <person name="Barry K."/>
            <person name="Bills G."/>
            <person name="Bluhm B.H."/>
            <person name="Cannon C."/>
            <person name="Castanera R."/>
            <person name="Culley D.E."/>
            <person name="Daum C."/>
            <person name="Ezra D."/>
            <person name="Gonzalez J.B."/>
            <person name="Henrissat B."/>
            <person name="Kuo A."/>
            <person name="Liang C."/>
            <person name="Lipzen A."/>
            <person name="Lutzoni F."/>
            <person name="Magnuson J."/>
            <person name="Mondo S."/>
            <person name="Nolan M."/>
            <person name="Ohm R."/>
            <person name="Pangilinan J."/>
            <person name="Park H.-J.H."/>
            <person name="Ramirez L."/>
            <person name="Alfaro M."/>
            <person name="Sun H."/>
            <person name="Tritt A."/>
            <person name="Yoshinaga Y."/>
            <person name="Zwiers L.-H.L."/>
            <person name="Turgeon B.G."/>
            <person name="Goodwin S.B."/>
            <person name="Spatafora J.W."/>
            <person name="Crous P.W."/>
            <person name="Grigoriev I.V."/>
        </authorList>
    </citation>
    <scope>NUCLEOTIDE SEQUENCE [LARGE SCALE GENOMIC DNA]</scope>
    <source>
        <strain evidence="19 20">CBS 611.86</strain>
    </source>
</reference>